<dbReference type="InterPro" id="IPR009003">
    <property type="entry name" value="Peptidase_S1_PA"/>
</dbReference>
<dbReference type="PRINTS" id="PR00834">
    <property type="entry name" value="PROTEASES2C"/>
</dbReference>
<dbReference type="SUPFAM" id="SSF50494">
    <property type="entry name" value="Trypsin-like serine proteases"/>
    <property type="match status" value="1"/>
</dbReference>
<feature type="compositionally biased region" description="Acidic residues" evidence="2">
    <location>
        <begin position="327"/>
        <end position="349"/>
    </location>
</feature>
<dbReference type="GO" id="GO:0004252">
    <property type="term" value="F:serine-type endopeptidase activity"/>
    <property type="evidence" value="ECO:0007669"/>
    <property type="project" value="InterPro"/>
</dbReference>
<dbReference type="GO" id="GO:0006508">
    <property type="term" value="P:proteolysis"/>
    <property type="evidence" value="ECO:0007669"/>
    <property type="project" value="InterPro"/>
</dbReference>
<accession>A0A3Q9RJM1</accession>
<proteinExistence type="predicted"/>
<feature type="compositionally biased region" description="Acidic residues" evidence="2">
    <location>
        <begin position="355"/>
        <end position="403"/>
    </location>
</feature>
<dbReference type="EMBL" id="CP026095">
    <property type="protein sequence ID" value="AZV43160.1"/>
    <property type="molecule type" value="Genomic_DNA"/>
</dbReference>
<dbReference type="Gene3D" id="2.40.10.120">
    <property type="match status" value="1"/>
</dbReference>
<sequence length="403" mass="45869">MTTFGFVLWNYFYPNDYQKMPKTTVVVDSTKVEEDKKETEKKTEEIKAEALPASEITEKVQKDVSRVIEESLQKVVTIYTEASQGSGFLINEKGDILTNAHVVEGSIYVTVQDSTNHEYSGTVIGYSNNTDVAVVRVPDLAGGNFLPMETTEIASLGEEVLALGSPLGLRNTATLGHITGVDRSFYIGERAYENIYQMSAQIASGSSGGPLVSLKTEKVIAINSAKVMGEESIGFSIPINSIYSLITDWITTPLSEQELNNLFYNDEGYLHYQEELENGDDWYFDGGDYSDENNSYYDIPDDWYNASEEEDSLYEEDGYEYEEETIHEEDTYEEEIYEEENEYEEDWNEDSNSYEADESYENDDVYIEEELDEDYSDEEETEEFEEEGDGEIYSDGLEEEEAY</sequence>
<dbReference type="PANTHER" id="PTHR22939">
    <property type="entry name" value="SERINE PROTEASE FAMILY S1C HTRA-RELATED"/>
    <property type="match status" value="1"/>
</dbReference>
<feature type="region of interest" description="Disordered" evidence="2">
    <location>
        <begin position="327"/>
        <end position="403"/>
    </location>
</feature>
<dbReference type="PANTHER" id="PTHR22939:SF129">
    <property type="entry name" value="SERINE PROTEASE HTRA2, MITOCHONDRIAL"/>
    <property type="match status" value="1"/>
</dbReference>
<reference evidence="3 4" key="1">
    <citation type="submission" date="2018-01" db="EMBL/GenBank/DDBJ databases">
        <title>Bacillus asahii Genome sequencing and assembly.</title>
        <authorList>
            <person name="Jiang H."/>
            <person name="Feng Y."/>
            <person name="Zhao F."/>
            <person name="Lin X."/>
        </authorList>
    </citation>
    <scope>NUCLEOTIDE SEQUENCE [LARGE SCALE GENOMIC DNA]</scope>
    <source>
        <strain evidence="3 4">OM18</strain>
    </source>
</reference>
<evidence type="ECO:0000313" key="3">
    <source>
        <dbReference type="EMBL" id="AZV43160.1"/>
    </source>
</evidence>
<keyword evidence="1" id="KW-0378">Hydrolase</keyword>
<gene>
    <name evidence="3" type="ORF">BAOM_2551</name>
</gene>
<evidence type="ECO:0000313" key="4">
    <source>
        <dbReference type="Proteomes" id="UP000283095"/>
    </source>
</evidence>
<dbReference type="KEGG" id="pasa:BAOM_2551"/>
<dbReference type="Pfam" id="PF13365">
    <property type="entry name" value="Trypsin_2"/>
    <property type="match status" value="1"/>
</dbReference>
<keyword evidence="1" id="KW-0720">Serine protease</keyword>
<protein>
    <submittedName>
        <fullName evidence="3">Peptidase S1</fullName>
    </submittedName>
</protein>
<dbReference type="Proteomes" id="UP000283095">
    <property type="component" value="Chromosome"/>
</dbReference>
<dbReference type="AlphaFoldDB" id="A0A3Q9RJM1"/>
<evidence type="ECO:0000256" key="1">
    <source>
        <dbReference type="ARBA" id="ARBA00022825"/>
    </source>
</evidence>
<organism evidence="3 4">
    <name type="scientific">Peribacillus asahii</name>
    <dbReference type="NCBI Taxonomy" id="228899"/>
    <lineage>
        <taxon>Bacteria</taxon>
        <taxon>Bacillati</taxon>
        <taxon>Bacillota</taxon>
        <taxon>Bacilli</taxon>
        <taxon>Bacillales</taxon>
        <taxon>Bacillaceae</taxon>
        <taxon>Peribacillus</taxon>
    </lineage>
</organism>
<dbReference type="InterPro" id="IPR001940">
    <property type="entry name" value="Peptidase_S1C"/>
</dbReference>
<evidence type="ECO:0000256" key="2">
    <source>
        <dbReference type="SAM" id="MobiDB-lite"/>
    </source>
</evidence>
<name>A0A3Q9RJM1_9BACI</name>
<dbReference type="RefSeq" id="WP_252282396.1">
    <property type="nucleotide sequence ID" value="NZ_CP026095.1"/>
</dbReference>
<keyword evidence="1" id="KW-0645">Protease</keyword>